<name>A0A6P1M9W3_9BACT</name>
<evidence type="ECO:0000256" key="1">
    <source>
        <dbReference type="ARBA" id="ARBA00004141"/>
    </source>
</evidence>
<dbReference type="Pfam" id="PF00324">
    <property type="entry name" value="AA_permease"/>
    <property type="match status" value="1"/>
</dbReference>
<dbReference type="Gene3D" id="3.40.930.10">
    <property type="entry name" value="Mannitol-specific EII, Chain A"/>
    <property type="match status" value="1"/>
</dbReference>
<proteinExistence type="predicted"/>
<feature type="transmembrane region" description="Helical" evidence="5">
    <location>
        <begin position="180"/>
        <end position="197"/>
    </location>
</feature>
<feature type="transmembrane region" description="Helical" evidence="5">
    <location>
        <begin position="265"/>
        <end position="291"/>
    </location>
</feature>
<accession>A0A6P1M9W3</accession>
<dbReference type="Pfam" id="PF00359">
    <property type="entry name" value="PTS_EIIA_2"/>
    <property type="match status" value="1"/>
</dbReference>
<evidence type="ECO:0000256" key="2">
    <source>
        <dbReference type="ARBA" id="ARBA00022692"/>
    </source>
</evidence>
<dbReference type="SUPFAM" id="SSF55804">
    <property type="entry name" value="Phoshotransferase/anion transport protein"/>
    <property type="match status" value="1"/>
</dbReference>
<feature type="transmembrane region" description="Helical" evidence="5">
    <location>
        <begin position="369"/>
        <end position="388"/>
    </location>
</feature>
<feature type="transmembrane region" description="Helical" evidence="5">
    <location>
        <begin position="338"/>
        <end position="357"/>
    </location>
</feature>
<dbReference type="PROSITE" id="PS51094">
    <property type="entry name" value="PTS_EIIA_TYPE_2"/>
    <property type="match status" value="1"/>
</dbReference>
<dbReference type="InterPro" id="IPR002178">
    <property type="entry name" value="PTS_EIIA_type-2_dom"/>
</dbReference>
<keyword evidence="8" id="KW-1185">Reference proteome</keyword>
<evidence type="ECO:0000256" key="5">
    <source>
        <dbReference type="SAM" id="Phobius"/>
    </source>
</evidence>
<feature type="transmembrane region" description="Helical" evidence="5">
    <location>
        <begin position="218"/>
        <end position="241"/>
    </location>
</feature>
<keyword evidence="4 5" id="KW-0472">Membrane</keyword>
<evidence type="ECO:0000313" key="7">
    <source>
        <dbReference type="EMBL" id="QHI68878.1"/>
    </source>
</evidence>
<reference evidence="7 8" key="1">
    <citation type="submission" date="2020-01" db="EMBL/GenBank/DDBJ databases">
        <title>Ponticoccus aerotolerans gen. nov., sp. nov., an anaerobic bacterium and proposal of Ponticoccusceae fam. nov., Ponticoccusles ord. nov. and Ponticoccuse classis nov. in the phylum Kiritimatiellaeota.</title>
        <authorList>
            <person name="Zhou L.Y."/>
            <person name="Du Z.J."/>
        </authorList>
    </citation>
    <scope>NUCLEOTIDE SEQUENCE [LARGE SCALE GENOMIC DNA]</scope>
    <source>
        <strain evidence="7 8">S-5007</strain>
    </source>
</reference>
<dbReference type="EMBL" id="CP047593">
    <property type="protein sequence ID" value="QHI68878.1"/>
    <property type="molecule type" value="Genomic_DNA"/>
</dbReference>
<dbReference type="GO" id="GO:0016020">
    <property type="term" value="C:membrane"/>
    <property type="evidence" value="ECO:0007669"/>
    <property type="project" value="UniProtKB-SubCell"/>
</dbReference>
<protein>
    <submittedName>
        <fullName evidence="7">Amino acid permease</fullName>
    </submittedName>
</protein>
<evidence type="ECO:0000313" key="8">
    <source>
        <dbReference type="Proteomes" id="UP000464954"/>
    </source>
</evidence>
<dbReference type="PANTHER" id="PTHR42770:SF7">
    <property type="entry name" value="MEMBRANE PROTEIN"/>
    <property type="match status" value="1"/>
</dbReference>
<dbReference type="PANTHER" id="PTHR42770">
    <property type="entry name" value="AMINO ACID TRANSPORTER-RELATED"/>
    <property type="match status" value="1"/>
</dbReference>
<dbReference type="InterPro" id="IPR016152">
    <property type="entry name" value="PTrfase/Anion_transptr"/>
</dbReference>
<dbReference type="AlphaFoldDB" id="A0A6P1M9W3"/>
<feature type="domain" description="PTS EIIA type-2" evidence="6">
    <location>
        <begin position="462"/>
        <end position="605"/>
    </location>
</feature>
<comment type="subcellular location">
    <subcellularLocation>
        <location evidence="1">Membrane</location>
        <topology evidence="1">Multi-pass membrane protein</topology>
    </subcellularLocation>
</comment>
<dbReference type="GO" id="GO:0055085">
    <property type="term" value="P:transmembrane transport"/>
    <property type="evidence" value="ECO:0007669"/>
    <property type="project" value="InterPro"/>
</dbReference>
<keyword evidence="3 5" id="KW-1133">Transmembrane helix</keyword>
<dbReference type="KEGG" id="taer:GT409_05235"/>
<dbReference type="InterPro" id="IPR050367">
    <property type="entry name" value="APC_superfamily"/>
</dbReference>
<feature type="transmembrane region" description="Helical" evidence="5">
    <location>
        <begin position="120"/>
        <end position="136"/>
    </location>
</feature>
<dbReference type="InterPro" id="IPR004841">
    <property type="entry name" value="AA-permease/SLC12A_dom"/>
</dbReference>
<feature type="transmembrane region" description="Helical" evidence="5">
    <location>
        <begin position="394"/>
        <end position="414"/>
    </location>
</feature>
<gene>
    <name evidence="7" type="ORF">GT409_05235</name>
</gene>
<evidence type="ECO:0000259" key="6">
    <source>
        <dbReference type="PROSITE" id="PS51094"/>
    </source>
</evidence>
<dbReference type="Proteomes" id="UP000464954">
    <property type="component" value="Chromosome"/>
</dbReference>
<evidence type="ECO:0000256" key="3">
    <source>
        <dbReference type="ARBA" id="ARBA00022989"/>
    </source>
</evidence>
<dbReference type="RefSeq" id="WP_160627624.1">
    <property type="nucleotide sequence ID" value="NZ_CP047593.1"/>
</dbReference>
<sequence length="610" mass="66016">MPLKRHLGLAHVFCIATGAMVSSGIFVLPGIAHAKAGPAVILSYLIAGLVACIGMLSAAELVTAMPKAGGDYFFVTRGLGPGVGTIAGLLTWFSLSLKSAFAIVGMSALITAFLPVNRHLAGLLCCLLFTVLNLFGSKHAARTQLLLVAGLLALMLYYIIRGAPHVAVENLVPFVPHGAESVLFTAAFVFVAYGGIIQISSIAEDVAKPGKTIPQGMILALVTTTLFYTLMVWVTSGVLAADKLDHSLTPIADGAAVFMGPTGRFLVGTAALLAFMSTANAGILAASRYLLALGRDELAPSFLSRLHRRFKTPHIAILITSAFIAVALFLKLDILVEAASLVLILGFILSGICVIVLRESHLQNYRPAFRAPLYPFLQIIGILSGLLLVFEMGVMAFVIFSLLAVTGFTIYRCYGRHRARRESALSHLTARLTARELLTGDLEEELKQVLRERDEIELDRLDHLITESIILDLEQAASSEELFQLVSEVAAERAGLPSEELDHKLIEREQMASTVLSPDIAVPHLVLPGDHRFEIIPIRIREGVAFSEEAPAVKAVFVLMGTLDERTFHLRALAGIAQIVQEPDFIERWTAARNESALRDLLLLASRHRQ</sequence>
<dbReference type="Gene3D" id="1.20.1740.10">
    <property type="entry name" value="Amino acid/polyamine transporter I"/>
    <property type="match status" value="1"/>
</dbReference>
<feature type="transmembrane region" description="Helical" evidence="5">
    <location>
        <begin position="312"/>
        <end position="332"/>
    </location>
</feature>
<evidence type="ECO:0000256" key="4">
    <source>
        <dbReference type="ARBA" id="ARBA00023136"/>
    </source>
</evidence>
<keyword evidence="2 5" id="KW-0812">Transmembrane</keyword>
<feature type="transmembrane region" description="Helical" evidence="5">
    <location>
        <begin position="143"/>
        <end position="160"/>
    </location>
</feature>
<feature type="transmembrane region" description="Helical" evidence="5">
    <location>
        <begin position="44"/>
        <end position="65"/>
    </location>
</feature>
<organism evidence="7 8">
    <name type="scientific">Tichowtungia aerotolerans</name>
    <dbReference type="NCBI Taxonomy" id="2697043"/>
    <lineage>
        <taxon>Bacteria</taxon>
        <taxon>Pseudomonadati</taxon>
        <taxon>Kiritimatiellota</taxon>
        <taxon>Tichowtungiia</taxon>
        <taxon>Tichowtungiales</taxon>
        <taxon>Tichowtungiaceae</taxon>
        <taxon>Tichowtungia</taxon>
    </lineage>
</organism>